<proteinExistence type="predicted"/>
<keyword evidence="5" id="KW-1185">Reference proteome</keyword>
<feature type="domain" description="HAMP" evidence="3">
    <location>
        <begin position="67"/>
        <end position="99"/>
    </location>
</feature>
<dbReference type="PROSITE" id="PS50885">
    <property type="entry name" value="HAMP"/>
    <property type="match status" value="1"/>
</dbReference>
<feature type="transmembrane region" description="Helical" evidence="2">
    <location>
        <begin position="46"/>
        <end position="64"/>
    </location>
</feature>
<feature type="region of interest" description="Disordered" evidence="1">
    <location>
        <begin position="118"/>
        <end position="169"/>
    </location>
</feature>
<dbReference type="InterPro" id="IPR003660">
    <property type="entry name" value="HAMP_dom"/>
</dbReference>
<protein>
    <submittedName>
        <fullName evidence="4">HAMP domain-containing protein</fullName>
    </submittedName>
</protein>
<gene>
    <name evidence="4" type="ORF">HNQ01_004052</name>
</gene>
<keyword evidence="2" id="KW-1133">Transmembrane helix</keyword>
<feature type="compositionally biased region" description="Low complexity" evidence="1">
    <location>
        <begin position="143"/>
        <end position="154"/>
    </location>
</feature>
<keyword evidence="2" id="KW-0472">Membrane</keyword>
<evidence type="ECO:0000256" key="2">
    <source>
        <dbReference type="SAM" id="Phobius"/>
    </source>
</evidence>
<dbReference type="Gene3D" id="6.10.340.10">
    <property type="match status" value="1"/>
</dbReference>
<sequence length="169" mass="17904">MTSRSRHRSSPTIRTRLLLCALLPLGLATAAVLVAQGHFGNSDTPLAGALLLGALGCAMALVHLHAREISRPLRQAEKALEALQRGDYDHRVPVTRLDESGRVLLRIRELGDYLAVVLPTEEDDGPDERPSPAPRQARGGGAPAARAGRAAQAREAVSSLPASAGQSRM</sequence>
<name>A0ABX2G8D9_9BURK</name>
<organism evidence="4 5">
    <name type="scientific">Sphaerotilus uruguayifluvii</name>
    <dbReference type="NCBI Taxonomy" id="2735897"/>
    <lineage>
        <taxon>Bacteria</taxon>
        <taxon>Pseudomonadati</taxon>
        <taxon>Pseudomonadota</taxon>
        <taxon>Betaproteobacteria</taxon>
        <taxon>Burkholderiales</taxon>
        <taxon>Sphaerotilaceae</taxon>
        <taxon>Sphaerotilus</taxon>
    </lineage>
</organism>
<evidence type="ECO:0000313" key="5">
    <source>
        <dbReference type="Proteomes" id="UP001516061"/>
    </source>
</evidence>
<evidence type="ECO:0000259" key="3">
    <source>
        <dbReference type="PROSITE" id="PS50885"/>
    </source>
</evidence>
<comment type="caution">
    <text evidence="4">The sequence shown here is derived from an EMBL/GenBank/DDBJ whole genome shotgun (WGS) entry which is preliminary data.</text>
</comment>
<accession>A0ABX2G8D9</accession>
<dbReference type="EMBL" id="JABSNM010000026">
    <property type="protein sequence ID" value="NRT58285.1"/>
    <property type="molecule type" value="Genomic_DNA"/>
</dbReference>
<evidence type="ECO:0000313" key="4">
    <source>
        <dbReference type="EMBL" id="NRT58285.1"/>
    </source>
</evidence>
<feature type="compositionally biased region" description="Polar residues" evidence="1">
    <location>
        <begin position="160"/>
        <end position="169"/>
    </location>
</feature>
<reference evidence="4 5" key="1">
    <citation type="submission" date="2020-05" db="EMBL/GenBank/DDBJ databases">
        <title>Genomic Encyclopedia of Type Strains, Phase IV (KMG-V): Genome sequencing to study the core and pangenomes of soil and plant-associated prokaryotes.</title>
        <authorList>
            <person name="Whitman W."/>
        </authorList>
    </citation>
    <scope>NUCLEOTIDE SEQUENCE [LARGE SCALE GENOMIC DNA]</scope>
    <source>
        <strain evidence="4 5">C29</strain>
    </source>
</reference>
<dbReference type="SUPFAM" id="SSF158472">
    <property type="entry name" value="HAMP domain-like"/>
    <property type="match status" value="1"/>
</dbReference>
<dbReference type="CDD" id="cd06225">
    <property type="entry name" value="HAMP"/>
    <property type="match status" value="1"/>
</dbReference>
<dbReference type="Proteomes" id="UP001516061">
    <property type="component" value="Unassembled WGS sequence"/>
</dbReference>
<dbReference type="RefSeq" id="WP_173807312.1">
    <property type="nucleotide sequence ID" value="NZ_JABSNM010000026.1"/>
</dbReference>
<evidence type="ECO:0000256" key="1">
    <source>
        <dbReference type="SAM" id="MobiDB-lite"/>
    </source>
</evidence>
<keyword evidence="2" id="KW-0812">Transmembrane</keyword>
<dbReference type="Pfam" id="PF00672">
    <property type="entry name" value="HAMP"/>
    <property type="match status" value="1"/>
</dbReference>